<dbReference type="CDD" id="cd01831">
    <property type="entry name" value="Endoglucanase_E_like"/>
    <property type="match status" value="1"/>
</dbReference>
<feature type="signal peptide" evidence="1">
    <location>
        <begin position="1"/>
        <end position="18"/>
    </location>
</feature>
<dbReference type="Pfam" id="PF17996">
    <property type="entry name" value="CE2_N"/>
    <property type="match status" value="1"/>
</dbReference>
<dbReference type="OMA" id="TWPGTGV"/>
<dbReference type="Gene3D" id="2.60.120.260">
    <property type="entry name" value="Galactose-binding domain-like"/>
    <property type="match status" value="1"/>
</dbReference>
<dbReference type="Proteomes" id="UP000054383">
    <property type="component" value="Unassembled WGS sequence"/>
</dbReference>
<evidence type="ECO:0000313" key="5">
    <source>
        <dbReference type="Proteomes" id="UP000054383"/>
    </source>
</evidence>
<evidence type="ECO:0000313" key="4">
    <source>
        <dbReference type="EMBL" id="CRG88427.1"/>
    </source>
</evidence>
<keyword evidence="5" id="KW-1185">Reference proteome</keyword>
<keyword evidence="1" id="KW-0732">Signal</keyword>
<name>A0A0U1LYL5_TALIS</name>
<dbReference type="Pfam" id="PF13472">
    <property type="entry name" value="Lipase_GDSL_2"/>
    <property type="match status" value="1"/>
</dbReference>
<evidence type="ECO:0000259" key="3">
    <source>
        <dbReference type="Pfam" id="PF17996"/>
    </source>
</evidence>
<dbReference type="SUPFAM" id="SSF52266">
    <property type="entry name" value="SGNH hydrolase"/>
    <property type="match status" value="1"/>
</dbReference>
<feature type="domain" description="Carbohydrate esterase 2 N-terminal" evidence="3">
    <location>
        <begin position="20"/>
        <end position="122"/>
    </location>
</feature>
<organism evidence="4 5">
    <name type="scientific">Talaromyces islandicus</name>
    <name type="common">Penicillium islandicum</name>
    <dbReference type="NCBI Taxonomy" id="28573"/>
    <lineage>
        <taxon>Eukaryota</taxon>
        <taxon>Fungi</taxon>
        <taxon>Dikarya</taxon>
        <taxon>Ascomycota</taxon>
        <taxon>Pezizomycotina</taxon>
        <taxon>Eurotiomycetes</taxon>
        <taxon>Eurotiomycetidae</taxon>
        <taxon>Eurotiales</taxon>
        <taxon>Trichocomaceae</taxon>
        <taxon>Talaromyces</taxon>
        <taxon>Talaromyces sect. Islandici</taxon>
    </lineage>
</organism>
<reference evidence="4 5" key="1">
    <citation type="submission" date="2015-04" db="EMBL/GenBank/DDBJ databases">
        <authorList>
            <person name="Syromyatnikov M.Y."/>
            <person name="Popov V.N."/>
        </authorList>
    </citation>
    <scope>NUCLEOTIDE SEQUENCE [LARGE SCALE GENOMIC DNA]</scope>
    <source>
        <strain evidence="4">WF-38-12</strain>
    </source>
</reference>
<evidence type="ECO:0000259" key="2">
    <source>
        <dbReference type="Pfam" id="PF13472"/>
    </source>
</evidence>
<dbReference type="GO" id="GO:0052689">
    <property type="term" value="F:carboxylic ester hydrolase activity"/>
    <property type="evidence" value="ECO:0007669"/>
    <property type="project" value="InterPro"/>
</dbReference>
<dbReference type="InterPro" id="IPR013830">
    <property type="entry name" value="SGNH_hydro"/>
</dbReference>
<dbReference type="InterPro" id="IPR052762">
    <property type="entry name" value="PCW_deacetylase/CE"/>
</dbReference>
<dbReference type="PANTHER" id="PTHR37834:SF2">
    <property type="entry name" value="ESTERASE, SGNH HYDROLASE-TYPE"/>
    <property type="match status" value="1"/>
</dbReference>
<dbReference type="Gene3D" id="3.40.50.1110">
    <property type="entry name" value="SGNH hydrolase"/>
    <property type="match status" value="1"/>
</dbReference>
<dbReference type="InterPro" id="IPR037461">
    <property type="entry name" value="CtCE2-like_dom"/>
</dbReference>
<dbReference type="InterPro" id="IPR040794">
    <property type="entry name" value="CE2_N"/>
</dbReference>
<gene>
    <name evidence="4" type="ORF">PISL3812_05457</name>
</gene>
<dbReference type="PANTHER" id="PTHR37834">
    <property type="entry name" value="GDSL-LIKE LIPASE/ACYLHYDROLASE DOMAIN PROTEIN (AFU_ORTHOLOGUE AFUA_2G00620)"/>
    <property type="match status" value="1"/>
</dbReference>
<dbReference type="InterPro" id="IPR036514">
    <property type="entry name" value="SGNH_hydro_sf"/>
</dbReference>
<sequence length="354" mass="37903">MKIHQTAILITSVAAVQARYLGRVNPATKELTWPGTGVSFTFTGTSASIGLAAVNGNNSVDMFVDGGKEPTVISNVTGSAITTPVGLRLGRHTVELRKRSEALYGTLVLGDITTNGSLTVNQSPQRKIEFVGDSITVGYGLDGTYPCTNTAAQEDNPKTYAALAAETLRADYSVVAWSGIGLVRNYATTQADTGPLMPEMYTRYGAYDADNSYTFPGDETPDAVVINLGTNDFQYVATDASGQSYNVREPLDPAVYTAAMVSFVEDIQKHYPDAEFFLLTSPMLNDDYPTPEDAQHTTQYNALEAAIAQIGEKAHLVDWPTQGSSVGCDYHPNAATQAAEGEVLALAIMSVLKW</sequence>
<accession>A0A0U1LYL5</accession>
<dbReference type="AlphaFoldDB" id="A0A0U1LYL5"/>
<dbReference type="STRING" id="28573.A0A0U1LYL5"/>
<evidence type="ECO:0008006" key="6">
    <source>
        <dbReference type="Google" id="ProtNLM"/>
    </source>
</evidence>
<evidence type="ECO:0000256" key="1">
    <source>
        <dbReference type="SAM" id="SignalP"/>
    </source>
</evidence>
<dbReference type="EMBL" id="CVMT01000004">
    <property type="protein sequence ID" value="CRG88427.1"/>
    <property type="molecule type" value="Genomic_DNA"/>
</dbReference>
<proteinExistence type="predicted"/>
<feature type="chain" id="PRO_5006711364" description="Endoglucanase E" evidence="1">
    <location>
        <begin position="19"/>
        <end position="354"/>
    </location>
</feature>
<dbReference type="OrthoDB" id="426133at2759"/>
<protein>
    <recommendedName>
        <fullName evidence="6">Endoglucanase E</fullName>
    </recommendedName>
</protein>
<feature type="domain" description="SGNH hydrolase-type esterase" evidence="2">
    <location>
        <begin position="130"/>
        <end position="338"/>
    </location>
</feature>